<reference evidence="2 3" key="1">
    <citation type="submission" date="2014-04" db="EMBL/GenBank/DDBJ databases">
        <title>Draft genome sequence of Photobacterium halotolerans S2753: a solonamide, ngercheumicin and holomycin producer.</title>
        <authorList>
            <person name="Machado H.R."/>
            <person name="Gram L."/>
        </authorList>
    </citation>
    <scope>NUCLEOTIDE SEQUENCE [LARGE SCALE GENOMIC DNA]</scope>
    <source>
        <strain evidence="2 3">S2753</strain>
    </source>
</reference>
<dbReference type="AlphaFoldDB" id="A0A066RWM9"/>
<evidence type="ECO:0000313" key="3">
    <source>
        <dbReference type="Proteomes" id="UP000027192"/>
    </source>
</evidence>
<keyword evidence="1" id="KW-0472">Membrane</keyword>
<comment type="caution">
    <text evidence="2">The sequence shown here is derived from an EMBL/GenBank/DDBJ whole genome shotgun (WGS) entry which is preliminary data.</text>
</comment>
<keyword evidence="3" id="KW-1185">Reference proteome</keyword>
<name>A0A066RWM9_9GAMM</name>
<evidence type="ECO:0008006" key="4">
    <source>
        <dbReference type="Google" id="ProtNLM"/>
    </source>
</evidence>
<organism evidence="2 3">
    <name type="scientific">Photobacterium galatheae</name>
    <dbReference type="NCBI Taxonomy" id="1654360"/>
    <lineage>
        <taxon>Bacteria</taxon>
        <taxon>Pseudomonadati</taxon>
        <taxon>Pseudomonadota</taxon>
        <taxon>Gammaproteobacteria</taxon>
        <taxon>Vibrionales</taxon>
        <taxon>Vibrionaceae</taxon>
        <taxon>Photobacterium</taxon>
    </lineage>
</organism>
<keyword evidence="1" id="KW-1133">Transmembrane helix</keyword>
<proteinExistence type="predicted"/>
<dbReference type="STRING" id="1654360.EA58_09770"/>
<gene>
    <name evidence="2" type="ORF">EA58_09770</name>
</gene>
<dbReference type="RefSeq" id="WP_036751702.1">
    <property type="nucleotide sequence ID" value="NZ_JAGSGC010000001.1"/>
</dbReference>
<feature type="transmembrane region" description="Helical" evidence="1">
    <location>
        <begin position="16"/>
        <end position="35"/>
    </location>
</feature>
<dbReference type="Proteomes" id="UP000027192">
    <property type="component" value="Unassembled WGS sequence"/>
</dbReference>
<dbReference type="Pfam" id="PF11201">
    <property type="entry name" value="DUF2982"/>
    <property type="match status" value="1"/>
</dbReference>
<feature type="transmembrane region" description="Helical" evidence="1">
    <location>
        <begin position="41"/>
        <end position="60"/>
    </location>
</feature>
<dbReference type="InterPro" id="IPR021367">
    <property type="entry name" value="DUF2982"/>
</dbReference>
<accession>A0A066RWM9</accession>
<evidence type="ECO:0000256" key="1">
    <source>
        <dbReference type="SAM" id="Phobius"/>
    </source>
</evidence>
<sequence>MNTVYILPRHPKPGAYLIWLSLLAILSLGITVFLFPDINGVAIALLLFALISLLGIGIHMNQQPPVGFTLTFMHLQYHSPQGGWITKWQDISEIGRASVGYEGWYHPLPWVGVRLKDYDDFLDSICPRIASQILMEQRGLLIMAYKRTENPPHDIEDMLFDDKHYVGENGKVNKGLLAMLANRMRYNRELMGFDFFISEDLLDRPADDFIGLARRFLAQSR</sequence>
<evidence type="ECO:0000313" key="2">
    <source>
        <dbReference type="EMBL" id="KDM91788.1"/>
    </source>
</evidence>
<keyword evidence="1" id="KW-0812">Transmembrane</keyword>
<protein>
    <recommendedName>
        <fullName evidence="4">DUF2982 domain-containing protein</fullName>
    </recommendedName>
</protein>
<dbReference type="EMBL" id="JMIB01000018">
    <property type="protein sequence ID" value="KDM91788.1"/>
    <property type="molecule type" value="Genomic_DNA"/>
</dbReference>